<sequence length="62" mass="6936">MESALALQPGREDKEAFIKAVGICGHERLYGCTLTYGTIEHEKNATYQDPSTNCKTFVEKIK</sequence>
<gene>
    <name evidence="1" type="ORF">QD47_21070</name>
</gene>
<dbReference type="AlphaFoldDB" id="A0A0D7WYG9"/>
<evidence type="ECO:0000313" key="1">
    <source>
        <dbReference type="EMBL" id="KJD43753.1"/>
    </source>
</evidence>
<proteinExistence type="predicted"/>
<dbReference type="PATRIC" id="fig|159743.3.peg.4682"/>
<name>A0A0D7WYG9_9BACL</name>
<organism evidence="1 2">
    <name type="scientific">Paenibacillus terrae</name>
    <dbReference type="NCBI Taxonomy" id="159743"/>
    <lineage>
        <taxon>Bacteria</taxon>
        <taxon>Bacillati</taxon>
        <taxon>Bacillota</taxon>
        <taxon>Bacilli</taxon>
        <taxon>Bacillales</taxon>
        <taxon>Paenibacillaceae</taxon>
        <taxon>Paenibacillus</taxon>
    </lineage>
</organism>
<dbReference type="Proteomes" id="UP000032534">
    <property type="component" value="Unassembled WGS sequence"/>
</dbReference>
<dbReference type="EMBL" id="JTHP01000050">
    <property type="protein sequence ID" value="KJD43753.1"/>
    <property type="molecule type" value="Genomic_DNA"/>
</dbReference>
<evidence type="ECO:0000313" key="2">
    <source>
        <dbReference type="Proteomes" id="UP000032534"/>
    </source>
</evidence>
<reference evidence="1 2" key="1">
    <citation type="submission" date="2014-11" db="EMBL/GenBank/DDBJ databases">
        <title>Draft Genome Sequences of Paenibacillus polymyxa NRRL B-30509 and Paenibacillus terrae NRRL B-30644, Strains from a Poultry Environment that Produce Tridecaptin A and Paenicidins.</title>
        <authorList>
            <person name="van Belkum M.J."/>
            <person name="Lohans C.T."/>
            <person name="Vederas J.C."/>
        </authorList>
    </citation>
    <scope>NUCLEOTIDE SEQUENCE [LARGE SCALE GENOMIC DNA]</scope>
    <source>
        <strain evidence="1 2">NRRL B-30644</strain>
    </source>
</reference>
<comment type="caution">
    <text evidence="1">The sequence shown here is derived from an EMBL/GenBank/DDBJ whole genome shotgun (WGS) entry which is preliminary data.</text>
</comment>
<keyword evidence="2" id="KW-1185">Reference proteome</keyword>
<protein>
    <submittedName>
        <fullName evidence="1">Uncharacterized protein</fullName>
    </submittedName>
</protein>
<dbReference type="RefSeq" id="WP_044647971.1">
    <property type="nucleotide sequence ID" value="NZ_JTHP01000050.1"/>
</dbReference>
<accession>A0A0D7WYG9</accession>